<gene>
    <name evidence="1" type="ORF">METZ01_LOCUS219608</name>
</gene>
<feature type="non-terminal residue" evidence="1">
    <location>
        <position position="228"/>
    </location>
</feature>
<dbReference type="EMBL" id="UINC01051977">
    <property type="protein sequence ID" value="SVB66754.1"/>
    <property type="molecule type" value="Genomic_DNA"/>
</dbReference>
<reference evidence="1" key="1">
    <citation type="submission" date="2018-05" db="EMBL/GenBank/DDBJ databases">
        <authorList>
            <person name="Lanie J.A."/>
            <person name="Ng W.-L."/>
            <person name="Kazmierczak K.M."/>
            <person name="Andrzejewski T.M."/>
            <person name="Davidsen T.M."/>
            <person name="Wayne K.J."/>
            <person name="Tettelin H."/>
            <person name="Glass J.I."/>
            <person name="Rusch D."/>
            <person name="Podicherti R."/>
            <person name="Tsui H.-C.T."/>
            <person name="Winkler M.E."/>
        </authorList>
    </citation>
    <scope>NUCLEOTIDE SEQUENCE</scope>
</reference>
<organism evidence="1">
    <name type="scientific">marine metagenome</name>
    <dbReference type="NCBI Taxonomy" id="408172"/>
    <lineage>
        <taxon>unclassified sequences</taxon>
        <taxon>metagenomes</taxon>
        <taxon>ecological metagenomes</taxon>
    </lineage>
</organism>
<dbReference type="Gene3D" id="1.25.40.10">
    <property type="entry name" value="Tetratricopeptide repeat domain"/>
    <property type="match status" value="1"/>
</dbReference>
<accession>A0A382FWI8</accession>
<protein>
    <submittedName>
        <fullName evidence="1">Uncharacterized protein</fullName>
    </submittedName>
</protein>
<dbReference type="InterPro" id="IPR011990">
    <property type="entry name" value="TPR-like_helical_dom_sf"/>
</dbReference>
<proteinExistence type="predicted"/>
<sequence length="228" mass="25377">MEKVMRKGSAAAGLVAVLLSWVTAPVFAQERIELRSDVERALGSIEVAFQSTPDDEGSRRAYADILFELGNIWQANDVIRLLANLSSSSVNDLQLGARIALMLSDYDQAEGLFRRLRDIADAGSEAHIAAIRGLVMVYYQSNQYDQIRTLGLDNEEISTLATFIERFEGEPYQIEWATPEKVAHLPIINDFNQPGALPLMELEINGQRVEFILDTGGDRLYIDEAVAE</sequence>
<dbReference type="AlphaFoldDB" id="A0A382FWI8"/>
<name>A0A382FWI8_9ZZZZ</name>
<evidence type="ECO:0000313" key="1">
    <source>
        <dbReference type="EMBL" id="SVB66754.1"/>
    </source>
</evidence>
<dbReference type="SUPFAM" id="SSF48452">
    <property type="entry name" value="TPR-like"/>
    <property type="match status" value="1"/>
</dbReference>